<sequence>MYFIKALVAAFSAAAAATASGPLVVNTPPDASQCGITVITWSGGFETYSMMCVHLDVFKDDEVVESFRNIPETNATLTEFTWLTNIAAGQQVRIQVFDLLGTIASTALFTIQPGRGRLPVPCLVRGQLTLTMDAEDVRLGWTLIAPENAVSPVASVTSHTQTVPRTYSQD</sequence>
<dbReference type="OrthoDB" id="3362246at2759"/>
<evidence type="ECO:0008006" key="4">
    <source>
        <dbReference type="Google" id="ProtNLM"/>
    </source>
</evidence>
<evidence type="ECO:0000256" key="1">
    <source>
        <dbReference type="SAM" id="SignalP"/>
    </source>
</evidence>
<evidence type="ECO:0000313" key="2">
    <source>
        <dbReference type="EMBL" id="OJT10871.1"/>
    </source>
</evidence>
<organism evidence="2 3">
    <name type="scientific">Trametes pubescens</name>
    <name type="common">White-rot fungus</name>
    <dbReference type="NCBI Taxonomy" id="154538"/>
    <lineage>
        <taxon>Eukaryota</taxon>
        <taxon>Fungi</taxon>
        <taxon>Dikarya</taxon>
        <taxon>Basidiomycota</taxon>
        <taxon>Agaricomycotina</taxon>
        <taxon>Agaricomycetes</taxon>
        <taxon>Polyporales</taxon>
        <taxon>Polyporaceae</taxon>
        <taxon>Trametes</taxon>
    </lineage>
</organism>
<comment type="caution">
    <text evidence="2">The sequence shown here is derived from an EMBL/GenBank/DDBJ whole genome shotgun (WGS) entry which is preliminary data.</text>
</comment>
<accession>A0A1M2VTC9</accession>
<dbReference type="OMA" id="GGFETYS"/>
<feature type="chain" id="PRO_5012273569" description="Secreted protein" evidence="1">
    <location>
        <begin position="20"/>
        <end position="170"/>
    </location>
</feature>
<name>A0A1M2VTC9_TRAPU</name>
<dbReference type="STRING" id="154538.A0A1M2VTC9"/>
<dbReference type="Proteomes" id="UP000184267">
    <property type="component" value="Unassembled WGS sequence"/>
</dbReference>
<dbReference type="EMBL" id="MNAD01000721">
    <property type="protein sequence ID" value="OJT10871.1"/>
    <property type="molecule type" value="Genomic_DNA"/>
</dbReference>
<proteinExistence type="predicted"/>
<evidence type="ECO:0000313" key="3">
    <source>
        <dbReference type="Proteomes" id="UP000184267"/>
    </source>
</evidence>
<protein>
    <recommendedName>
        <fullName evidence="4">Secreted protein</fullName>
    </recommendedName>
</protein>
<keyword evidence="1" id="KW-0732">Signal</keyword>
<dbReference type="AlphaFoldDB" id="A0A1M2VTC9"/>
<gene>
    <name evidence="2" type="ORF">TRAPUB_12604</name>
</gene>
<feature type="signal peptide" evidence="1">
    <location>
        <begin position="1"/>
        <end position="19"/>
    </location>
</feature>
<keyword evidence="3" id="KW-1185">Reference proteome</keyword>
<reference evidence="2 3" key="1">
    <citation type="submission" date="2016-10" db="EMBL/GenBank/DDBJ databases">
        <title>Genome sequence of the basidiomycete white-rot fungus Trametes pubescens.</title>
        <authorList>
            <person name="Makela M.R."/>
            <person name="Granchi Z."/>
            <person name="Peng M."/>
            <person name="De Vries R.P."/>
            <person name="Grigoriev I."/>
            <person name="Riley R."/>
            <person name="Hilden K."/>
        </authorList>
    </citation>
    <scope>NUCLEOTIDE SEQUENCE [LARGE SCALE GENOMIC DNA]</scope>
    <source>
        <strain evidence="2 3">FBCC735</strain>
    </source>
</reference>